<keyword evidence="3" id="KW-0813">Transport</keyword>
<sequence>MSKTTHIIEHDVHTIIEEEGPEDETARKGKRKRLFLGLAAGVAVLGAGYYAYDALVASQHVETDNAYVGANVAQVTPLVGGPVREVLVDDTQPVKRGDILVRLDDTDAKIALARAEADLALTIRRVRGLVATDTGLGAQIAARVADQARAEAQLAAARADLDKARIDKDRREALAASGSVSGDELTVARNAYSTALANLKAAEAARAQANANRTAAVGSRDANKVLIEDATPQTNPEVLAAMAARDQARVDLERMVLRAPIDGIISKRQVQVGQRVQPGQALMVVVPVQGAFVDANFKEVQLARVKPGQHVRLISDLYGDAVEYRGRVVGFSGGTGAAFAVVPAQNATGNWIKVVQRLPVRIALEPRQLAEHPLRVGLSMTADIDLSH</sequence>
<dbReference type="Gene3D" id="2.40.30.170">
    <property type="match status" value="1"/>
</dbReference>
<evidence type="ECO:0000256" key="7">
    <source>
        <dbReference type="ARBA" id="ARBA00022989"/>
    </source>
</evidence>
<keyword evidence="5" id="KW-0997">Cell inner membrane</keyword>
<dbReference type="GO" id="GO:0046677">
    <property type="term" value="P:response to antibiotic"/>
    <property type="evidence" value="ECO:0007669"/>
    <property type="project" value="UniProtKB-ARBA"/>
</dbReference>
<evidence type="ECO:0000256" key="3">
    <source>
        <dbReference type="ARBA" id="ARBA00022448"/>
    </source>
</evidence>
<comment type="similarity">
    <text evidence="2">Belongs to the membrane fusion protein (MFP) (TC 8.A.1) family.</text>
</comment>
<dbReference type="Proteomes" id="UP000218934">
    <property type="component" value="Unassembled WGS sequence"/>
</dbReference>
<dbReference type="OrthoDB" id="9811754at2"/>
<evidence type="ECO:0000256" key="5">
    <source>
        <dbReference type="ARBA" id="ARBA00022519"/>
    </source>
</evidence>
<reference evidence="11 12" key="1">
    <citation type="submission" date="2017-09" db="EMBL/GenBank/DDBJ databases">
        <title>The Catabolism of 3,6-Dichlorosalicylic acid is Initiated by the Cytochrome P450 Monooxygenase DsmABC in Rhizorhabdus dicambivorans Ndbn-20.</title>
        <authorList>
            <person name="Na L."/>
        </authorList>
    </citation>
    <scope>NUCLEOTIDE SEQUENCE [LARGE SCALE GENOMIC DNA]</scope>
    <source>
        <strain evidence="11 12">Ndbn-20m</strain>
    </source>
</reference>
<dbReference type="RefSeq" id="WP_083216162.1">
    <property type="nucleotide sequence ID" value="NZ_CP023453.1"/>
</dbReference>
<dbReference type="KEGG" id="rdi:CMV14_26210"/>
<dbReference type="InterPro" id="IPR050739">
    <property type="entry name" value="MFP"/>
</dbReference>
<dbReference type="GO" id="GO:1990961">
    <property type="term" value="P:xenobiotic detoxification by transmembrane export across the plasma membrane"/>
    <property type="evidence" value="ECO:0007669"/>
    <property type="project" value="UniProtKB-ARBA"/>
</dbReference>
<comment type="subcellular location">
    <subcellularLocation>
        <location evidence="1">Cell inner membrane</location>
        <topology evidence="1">Single-pass membrane protein</topology>
    </subcellularLocation>
</comment>
<dbReference type="Pfam" id="PF25917">
    <property type="entry name" value="BSH_RND"/>
    <property type="match status" value="1"/>
</dbReference>
<evidence type="ECO:0000313" key="11">
    <source>
        <dbReference type="EMBL" id="PCE39850.1"/>
    </source>
</evidence>
<dbReference type="SUPFAM" id="SSF111369">
    <property type="entry name" value="HlyD-like secretion proteins"/>
    <property type="match status" value="2"/>
</dbReference>
<feature type="transmembrane region" description="Helical" evidence="9">
    <location>
        <begin position="34"/>
        <end position="52"/>
    </location>
</feature>
<evidence type="ECO:0000256" key="1">
    <source>
        <dbReference type="ARBA" id="ARBA00004377"/>
    </source>
</evidence>
<feature type="domain" description="Multidrug resistance protein MdtA-like barrel-sandwich hybrid" evidence="10">
    <location>
        <begin position="71"/>
        <end position="286"/>
    </location>
</feature>
<dbReference type="InterPro" id="IPR058625">
    <property type="entry name" value="MdtA-like_BSH"/>
</dbReference>
<keyword evidence="12" id="KW-1185">Reference proteome</keyword>
<organism evidence="11 12">
    <name type="scientific">Rhizorhabdus dicambivorans</name>
    <dbReference type="NCBI Taxonomy" id="1850238"/>
    <lineage>
        <taxon>Bacteria</taxon>
        <taxon>Pseudomonadati</taxon>
        <taxon>Pseudomonadota</taxon>
        <taxon>Alphaproteobacteria</taxon>
        <taxon>Sphingomonadales</taxon>
        <taxon>Sphingomonadaceae</taxon>
        <taxon>Rhizorhabdus</taxon>
    </lineage>
</organism>
<dbReference type="PANTHER" id="PTHR30386">
    <property type="entry name" value="MEMBRANE FUSION SUBUNIT OF EMRAB-TOLC MULTIDRUG EFFLUX PUMP"/>
    <property type="match status" value="1"/>
</dbReference>
<keyword evidence="4" id="KW-1003">Cell membrane</keyword>
<dbReference type="PANTHER" id="PTHR30386:SF19">
    <property type="entry name" value="MULTIDRUG EXPORT PROTEIN EMRA-RELATED"/>
    <property type="match status" value="1"/>
</dbReference>
<dbReference type="Gene3D" id="1.10.287.470">
    <property type="entry name" value="Helix hairpin bin"/>
    <property type="match status" value="1"/>
</dbReference>
<dbReference type="EMBL" id="NWUF01000043">
    <property type="protein sequence ID" value="PCE39850.1"/>
    <property type="molecule type" value="Genomic_DNA"/>
</dbReference>
<dbReference type="GO" id="GO:0015721">
    <property type="term" value="P:bile acid and bile salt transport"/>
    <property type="evidence" value="ECO:0007669"/>
    <property type="project" value="UniProtKB-ARBA"/>
</dbReference>
<comment type="caution">
    <text evidence="11">The sequence shown here is derived from an EMBL/GenBank/DDBJ whole genome shotgun (WGS) entry which is preliminary data.</text>
</comment>
<evidence type="ECO:0000256" key="9">
    <source>
        <dbReference type="SAM" id="Phobius"/>
    </source>
</evidence>
<dbReference type="GO" id="GO:0005886">
    <property type="term" value="C:plasma membrane"/>
    <property type="evidence" value="ECO:0007669"/>
    <property type="project" value="UniProtKB-SubCell"/>
</dbReference>
<dbReference type="PRINTS" id="PR01490">
    <property type="entry name" value="RTXTOXIND"/>
</dbReference>
<dbReference type="FunFam" id="2.40.30.170:FF:000003">
    <property type="entry name" value="Multidrug resistance protein A"/>
    <property type="match status" value="1"/>
</dbReference>
<evidence type="ECO:0000256" key="8">
    <source>
        <dbReference type="ARBA" id="ARBA00023136"/>
    </source>
</evidence>
<protein>
    <submittedName>
        <fullName evidence="11">EmrA/EmrK family multidrug efflux transporter periplasmic adaptor subunit</fullName>
    </submittedName>
</protein>
<gene>
    <name evidence="11" type="ORF">COO09_23420</name>
</gene>
<accession>A0A2A4FQ60</accession>
<evidence type="ECO:0000259" key="10">
    <source>
        <dbReference type="Pfam" id="PF25917"/>
    </source>
</evidence>
<proteinExistence type="inferred from homology"/>
<dbReference type="AlphaFoldDB" id="A0A2A4FQ60"/>
<evidence type="ECO:0000256" key="4">
    <source>
        <dbReference type="ARBA" id="ARBA00022475"/>
    </source>
</evidence>
<evidence type="ECO:0000256" key="2">
    <source>
        <dbReference type="ARBA" id="ARBA00009477"/>
    </source>
</evidence>
<keyword evidence="6 9" id="KW-0812">Transmembrane</keyword>
<keyword evidence="7 9" id="KW-1133">Transmembrane helix</keyword>
<evidence type="ECO:0000313" key="12">
    <source>
        <dbReference type="Proteomes" id="UP000218934"/>
    </source>
</evidence>
<dbReference type="Gene3D" id="2.40.50.100">
    <property type="match status" value="1"/>
</dbReference>
<name>A0A2A4FQ60_9SPHN</name>
<evidence type="ECO:0000256" key="6">
    <source>
        <dbReference type="ARBA" id="ARBA00022692"/>
    </source>
</evidence>
<keyword evidence="8 9" id="KW-0472">Membrane</keyword>